<dbReference type="GO" id="GO:0005975">
    <property type="term" value="P:carbohydrate metabolic process"/>
    <property type="evidence" value="ECO:0007669"/>
    <property type="project" value="InterPro"/>
</dbReference>
<dbReference type="PIRSF" id="PIRSF001093">
    <property type="entry name" value="B-hxosamndse_ab_euk"/>
    <property type="match status" value="1"/>
</dbReference>
<keyword evidence="4 7" id="KW-0378">Hydrolase</keyword>
<evidence type="ECO:0000259" key="11">
    <source>
        <dbReference type="Pfam" id="PF14845"/>
    </source>
</evidence>
<dbReference type="GO" id="GO:0005764">
    <property type="term" value="C:lysosome"/>
    <property type="evidence" value="ECO:0007669"/>
    <property type="project" value="TreeGrafter"/>
</dbReference>
<keyword evidence="3 9" id="KW-0732">Signal</keyword>
<evidence type="ECO:0000256" key="6">
    <source>
        <dbReference type="ARBA" id="ARBA00023295"/>
    </source>
</evidence>
<dbReference type="SUPFAM" id="SSF55545">
    <property type="entry name" value="beta-N-acetylhexosaminidase-like domain"/>
    <property type="match status" value="1"/>
</dbReference>
<evidence type="ECO:0000256" key="9">
    <source>
        <dbReference type="SAM" id="SignalP"/>
    </source>
</evidence>
<dbReference type="InterPro" id="IPR017853">
    <property type="entry name" value="GH"/>
</dbReference>
<keyword evidence="6 7" id="KW-0326">Glycosidase</keyword>
<evidence type="ECO:0000256" key="2">
    <source>
        <dbReference type="ARBA" id="ARBA00006285"/>
    </source>
</evidence>
<dbReference type="Pfam" id="PF00728">
    <property type="entry name" value="Glyco_hydro_20"/>
    <property type="match status" value="1"/>
</dbReference>
<keyword evidence="13" id="KW-1185">Reference proteome</keyword>
<dbReference type="InterPro" id="IPR015883">
    <property type="entry name" value="Glyco_hydro_20_cat"/>
</dbReference>
<dbReference type="PANTHER" id="PTHR22600">
    <property type="entry name" value="BETA-HEXOSAMINIDASE"/>
    <property type="match status" value="1"/>
</dbReference>
<dbReference type="FunFam" id="3.20.20.80:FF:000063">
    <property type="entry name" value="Beta-hexosaminidase"/>
    <property type="match status" value="1"/>
</dbReference>
<evidence type="ECO:0000256" key="7">
    <source>
        <dbReference type="PIRNR" id="PIRNR001093"/>
    </source>
</evidence>
<evidence type="ECO:0000256" key="3">
    <source>
        <dbReference type="ARBA" id="ARBA00022729"/>
    </source>
</evidence>
<dbReference type="GeneID" id="119738228"/>
<reference evidence="12" key="1">
    <citation type="submission" date="2022-11" db="UniProtKB">
        <authorList>
            <consortium name="EnsemblMetazoa"/>
        </authorList>
    </citation>
    <scope>IDENTIFICATION</scope>
</reference>
<dbReference type="InterPro" id="IPR029018">
    <property type="entry name" value="Hex-like_dom2"/>
</dbReference>
<feature type="domain" description="Glycoside hydrolase family 20 catalytic" evidence="10">
    <location>
        <begin position="197"/>
        <end position="514"/>
    </location>
</feature>
<evidence type="ECO:0000256" key="4">
    <source>
        <dbReference type="ARBA" id="ARBA00022801"/>
    </source>
</evidence>
<dbReference type="InterPro" id="IPR029019">
    <property type="entry name" value="HEX_eukaryotic_N"/>
</dbReference>
<feature type="signal peptide" evidence="9">
    <location>
        <begin position="1"/>
        <end position="18"/>
    </location>
</feature>
<evidence type="ECO:0000256" key="1">
    <source>
        <dbReference type="ARBA" id="ARBA00001231"/>
    </source>
</evidence>
<evidence type="ECO:0000313" key="13">
    <source>
        <dbReference type="Proteomes" id="UP000887568"/>
    </source>
</evidence>
<dbReference type="Pfam" id="PF14845">
    <property type="entry name" value="Glycohydro_20b2"/>
    <property type="match status" value="1"/>
</dbReference>
<comment type="similarity">
    <text evidence="2 7">Belongs to the glycosyl hydrolase 20 family.</text>
</comment>
<evidence type="ECO:0000256" key="8">
    <source>
        <dbReference type="PIRSR" id="PIRSR001093-1"/>
    </source>
</evidence>
<evidence type="ECO:0000313" key="12">
    <source>
        <dbReference type="EnsemblMetazoa" id="XP_038068948.1"/>
    </source>
</evidence>
<dbReference type="CDD" id="cd06562">
    <property type="entry name" value="GH20_HexA_HexB-like"/>
    <property type="match status" value="1"/>
</dbReference>
<feature type="active site" description="Proton donor" evidence="8">
    <location>
        <position position="352"/>
    </location>
</feature>
<dbReference type="OMA" id="GHDVVMC"/>
<dbReference type="Gene3D" id="3.20.20.80">
    <property type="entry name" value="Glycosidases"/>
    <property type="match status" value="1"/>
</dbReference>
<dbReference type="Proteomes" id="UP000887568">
    <property type="component" value="Unplaced"/>
</dbReference>
<feature type="domain" description="Beta-hexosaminidase eukaryotic type N-terminal" evidence="11">
    <location>
        <begin position="39"/>
        <end position="175"/>
    </location>
</feature>
<comment type="catalytic activity">
    <reaction evidence="1 7">
        <text>Hydrolysis of terminal non-reducing N-acetyl-D-hexosamine residues in N-acetyl-beta-D-hexosaminides.</text>
        <dbReference type="EC" id="3.2.1.52"/>
    </reaction>
</comment>
<dbReference type="OrthoDB" id="428480at2759"/>
<dbReference type="GO" id="GO:0016020">
    <property type="term" value="C:membrane"/>
    <property type="evidence" value="ECO:0007669"/>
    <property type="project" value="TreeGrafter"/>
</dbReference>
<dbReference type="GO" id="GO:0030203">
    <property type="term" value="P:glycosaminoglycan metabolic process"/>
    <property type="evidence" value="ECO:0007669"/>
    <property type="project" value="TreeGrafter"/>
</dbReference>
<dbReference type="InterPro" id="IPR025705">
    <property type="entry name" value="Beta_hexosaminidase_sua/sub"/>
</dbReference>
<dbReference type="SUPFAM" id="SSF51445">
    <property type="entry name" value="(Trans)glycosidases"/>
    <property type="match status" value="1"/>
</dbReference>
<evidence type="ECO:0000259" key="10">
    <source>
        <dbReference type="Pfam" id="PF00728"/>
    </source>
</evidence>
<protein>
    <recommendedName>
        <fullName evidence="7">Beta-hexosaminidase</fullName>
        <ecNumber evidence="7">3.2.1.52</ecNumber>
    </recommendedName>
</protein>
<keyword evidence="5" id="KW-0325">Glycoprotein</keyword>
<dbReference type="PRINTS" id="PR00738">
    <property type="entry name" value="GLHYDRLASE20"/>
</dbReference>
<dbReference type="AlphaFoldDB" id="A0A914AZ49"/>
<feature type="chain" id="PRO_5037548581" description="Beta-hexosaminidase" evidence="9">
    <location>
        <begin position="19"/>
        <end position="556"/>
    </location>
</feature>
<evidence type="ECO:0000256" key="5">
    <source>
        <dbReference type="ARBA" id="ARBA00023180"/>
    </source>
</evidence>
<dbReference type="RefSeq" id="XP_038068948.1">
    <property type="nucleotide sequence ID" value="XM_038213020.1"/>
</dbReference>
<dbReference type="EnsemblMetazoa" id="XM_038213020.1">
    <property type="protein sequence ID" value="XP_038068948.1"/>
    <property type="gene ID" value="LOC119738228"/>
</dbReference>
<dbReference type="GO" id="GO:0006689">
    <property type="term" value="P:ganglioside catabolic process"/>
    <property type="evidence" value="ECO:0007669"/>
    <property type="project" value="TreeGrafter"/>
</dbReference>
<dbReference type="EC" id="3.2.1.52" evidence="7"/>
<sequence length="556" mass="62940">MLALSVIGILSAVISVHGNGQIQSEFGRPVQQLQSTGAPWPQPQTMTSATVTFPLADPSTFRIYQKSQTLCPVLDQAFARYFNIIFFGTPEMSEEEKLMKLRDMRQHGRFWNASLHGKNLVALMGLSVNISDCSEMFPSLESSENYTLDVSEPFASLTAHSQWGALRGLETFSQLVYESSLAMLVVNKTSITDFPRFAHRGFLVDTSRHFLPMDILLQFLDAMAYNKLNVFHWHIVDDQSFPYQSKEFPYMSQKGAYSPHYVYSQSDVQRVISYARDRGIRVVPEFDTPGHTQSWGSVKGLLTPCEDKSGKPTGDYGPINPILNSTYAFLKPFFQEIFKVFPDSFIHVGGDEVSFDCWKSNKDIQNFMAKMGYGQNYSKLEAYYEKRFLGIVEDLLAKPIVWQEVVDNGVQVNLETVVHVWKQPWQSELHNVTKKGYKALLSTPWYLNLAGNPYGQPWRQIYDIEPLKFTGTAAQKALVFGGEACMWGEYVDATNVIQRSWPRGCAVAERLWSAENVRDVNEAASRLAEQRCRMVRRGLKAEPVTGPGFCEFPGSN</sequence>
<proteinExistence type="inferred from homology"/>
<dbReference type="PANTHER" id="PTHR22600:SF21">
    <property type="entry name" value="BETA-HEXOSAMINIDASE A"/>
    <property type="match status" value="1"/>
</dbReference>
<dbReference type="Gene3D" id="3.30.379.10">
    <property type="entry name" value="Chitobiase/beta-hexosaminidase domain 2-like"/>
    <property type="match status" value="1"/>
</dbReference>
<organism evidence="12 13">
    <name type="scientific">Patiria miniata</name>
    <name type="common">Bat star</name>
    <name type="synonym">Asterina miniata</name>
    <dbReference type="NCBI Taxonomy" id="46514"/>
    <lineage>
        <taxon>Eukaryota</taxon>
        <taxon>Metazoa</taxon>
        <taxon>Echinodermata</taxon>
        <taxon>Eleutherozoa</taxon>
        <taxon>Asterozoa</taxon>
        <taxon>Asteroidea</taxon>
        <taxon>Valvatacea</taxon>
        <taxon>Valvatida</taxon>
        <taxon>Asterinidae</taxon>
        <taxon>Patiria</taxon>
    </lineage>
</organism>
<accession>A0A914AZ49</accession>
<dbReference type="GO" id="GO:0004563">
    <property type="term" value="F:beta-N-acetylhexosaminidase activity"/>
    <property type="evidence" value="ECO:0007669"/>
    <property type="project" value="UniProtKB-EC"/>
</dbReference>
<name>A0A914AZ49_PATMI</name>